<dbReference type="InterPro" id="IPR036890">
    <property type="entry name" value="HATPase_C_sf"/>
</dbReference>
<keyword evidence="2" id="KW-0175">Coiled coil</keyword>
<dbReference type="Gene3D" id="3.30.450.20">
    <property type="entry name" value="PAS domain"/>
    <property type="match status" value="4"/>
</dbReference>
<dbReference type="InterPro" id="IPR013655">
    <property type="entry name" value="PAS_fold_3"/>
</dbReference>
<reference evidence="7 8" key="1">
    <citation type="submission" date="2018-05" db="EMBL/GenBank/DDBJ databases">
        <title>Draft genome of Methanospirillum lacunae Ki8-1.</title>
        <authorList>
            <person name="Dueholm M.S."/>
            <person name="Nielsen P.H."/>
            <person name="Bakmann L.F."/>
            <person name="Otzen D.E."/>
        </authorList>
    </citation>
    <scope>NUCLEOTIDE SEQUENCE [LARGE SCALE GENOMIC DNA]</scope>
    <source>
        <strain evidence="7 8">Ki8-1</strain>
    </source>
</reference>
<dbReference type="PANTHER" id="PTHR43065:SF23">
    <property type="entry name" value="SENSOR HISTIDINE KINASE PDTAS"/>
    <property type="match status" value="1"/>
</dbReference>
<evidence type="ECO:0000256" key="2">
    <source>
        <dbReference type="SAM" id="Coils"/>
    </source>
</evidence>
<evidence type="ECO:0000259" key="5">
    <source>
        <dbReference type="PROSITE" id="PS50112"/>
    </source>
</evidence>
<dbReference type="InterPro" id="IPR003594">
    <property type="entry name" value="HATPase_dom"/>
</dbReference>
<dbReference type="EMBL" id="QGMY01000018">
    <property type="protein sequence ID" value="PWR69833.1"/>
    <property type="molecule type" value="Genomic_DNA"/>
</dbReference>
<evidence type="ECO:0000259" key="4">
    <source>
        <dbReference type="PROSITE" id="PS50110"/>
    </source>
</evidence>
<dbReference type="PROSITE" id="PS50112">
    <property type="entry name" value="PAS"/>
    <property type="match status" value="3"/>
</dbReference>
<dbReference type="Gene3D" id="3.40.50.2300">
    <property type="match status" value="1"/>
</dbReference>
<dbReference type="RefSeq" id="WP_109970157.1">
    <property type="nucleotide sequence ID" value="NZ_CP176093.1"/>
</dbReference>
<dbReference type="PROSITE" id="PS50113">
    <property type="entry name" value="PAC"/>
    <property type="match status" value="1"/>
</dbReference>
<dbReference type="InterPro" id="IPR013656">
    <property type="entry name" value="PAS_4"/>
</dbReference>
<evidence type="ECO:0000313" key="7">
    <source>
        <dbReference type="EMBL" id="PWR69833.1"/>
    </source>
</evidence>
<dbReference type="Pfam" id="PF13426">
    <property type="entry name" value="PAS_9"/>
    <property type="match status" value="2"/>
</dbReference>
<comment type="caution">
    <text evidence="7">The sequence shown here is derived from an EMBL/GenBank/DDBJ whole genome shotgun (WGS) entry which is preliminary data.</text>
</comment>
<dbReference type="Pfam" id="PF00072">
    <property type="entry name" value="Response_reg"/>
    <property type="match status" value="1"/>
</dbReference>
<evidence type="ECO:0000259" key="3">
    <source>
        <dbReference type="PROSITE" id="PS50109"/>
    </source>
</evidence>
<dbReference type="InterPro" id="IPR000700">
    <property type="entry name" value="PAS-assoc_C"/>
</dbReference>
<name>A0A2V2N3K9_9EURY</name>
<keyword evidence="1" id="KW-0597">Phosphoprotein</keyword>
<evidence type="ECO:0000259" key="6">
    <source>
        <dbReference type="PROSITE" id="PS50113"/>
    </source>
</evidence>
<dbReference type="InterPro" id="IPR035965">
    <property type="entry name" value="PAS-like_dom_sf"/>
</dbReference>
<dbReference type="Pfam" id="PF02518">
    <property type="entry name" value="HATPase_c"/>
    <property type="match status" value="1"/>
</dbReference>
<dbReference type="InterPro" id="IPR001789">
    <property type="entry name" value="Sig_transdc_resp-reg_receiver"/>
</dbReference>
<dbReference type="InterPro" id="IPR001610">
    <property type="entry name" value="PAC"/>
</dbReference>
<proteinExistence type="predicted"/>
<sequence>MINHNTILAVDDEPDILGLIKYTLMDEGYNVEIAESGEDALILLEKNISIDLILLDISMPGLSGIDVLEIIKNNPKTSDIPVIMVTALDQMIYKKQAYSLGANDFLAKPYEIEELLLRVSNHIHLFELMKKEKEQNIQLNSSNAELKSLISAMPIMVSVKGPDQRYLMVNSTFCEKSGKLEDEIIGHTDQELFPIEISSQYNSSEDLIVSQQKTSMNTIYKLNNEDGKETWIFNSSASIRDDAGNILKIVNTGIEITDQIIFEKKLKASEIILNSIIQGLPIPMLVIDNEHNIINWNLSLERMSGFKYEEVIGTRLQWKPFYKQERPILVDILVDGKLEKIPLLYPGKYTISNLIPDSYEVTNFFPSLGANGKWLSFTASLIRDGQNNIIGGIETLIDVTDRVKLSEELIWREAILKSVNLISALFLKQTNWIDSIDSALKYIGESIGINQITLHQITDKGSNTFNLKLIGMWKSPDLENPLEIITKFDDLIECNTSCIWKNDDTEPIFSTDFRRYLEENGVHSLIILPINVQSKRWGFLSFVDYSMNRQFSEIEINSLIIATDIIGSAIYRSELEEVFRRPIEHSLTGVFVIQNDKFKFVNPRLSEMLGYSEQELLNLSSCYSIFHPEDRKKLHDIISTILNNENSDVTLEIRSISSTNIIIIFTLFIGKVHFEQERAVICTAIDVTDRRKAEKALTISENRFKEIFNNVNDAIYLIETKNNSFGQIIDVNEKATLMLKYSKEELIGKNFVDIDANPDKEAYTQIFTRLKVVGYDTFEKEHRCRDFTLIPIEISAHLFSLNGKPVILAVSRNITERKNAENIVREIEEQNKQQIIASLKEKEILLKEIHHRVKNNLQIISSILKLQEYSSTDPEINAILRESRTRIISMAMLHEKLYRTDNLAEIPLRDYLDQLANQVVKEFESDERHATVSVACLDDYVVDIDVGIPIGLIINELVTNSMKYAFSPTIQGHIEISVTPSQDGSYTLTYHDNGKGLPSNFNIEELESLGMTLVQNLVMQNRAKLKVDGSSGATFKIIFPQGKIRTRN</sequence>
<dbReference type="GeneID" id="97550092"/>
<gene>
    <name evidence="7" type="ORF">DK846_16790</name>
</gene>
<dbReference type="GO" id="GO:0000160">
    <property type="term" value="P:phosphorelay signal transduction system"/>
    <property type="evidence" value="ECO:0007669"/>
    <property type="project" value="InterPro"/>
</dbReference>
<evidence type="ECO:0008006" key="9">
    <source>
        <dbReference type="Google" id="ProtNLM"/>
    </source>
</evidence>
<dbReference type="SUPFAM" id="SSF55785">
    <property type="entry name" value="PYP-like sensor domain (PAS domain)"/>
    <property type="match status" value="4"/>
</dbReference>
<feature type="domain" description="PAS" evidence="5">
    <location>
        <begin position="600"/>
        <end position="645"/>
    </location>
</feature>
<dbReference type="InterPro" id="IPR011495">
    <property type="entry name" value="Sig_transdc_His_kin_sub2_dim/P"/>
</dbReference>
<dbReference type="PROSITE" id="PS50109">
    <property type="entry name" value="HIS_KIN"/>
    <property type="match status" value="1"/>
</dbReference>
<feature type="coiled-coil region" evidence="2">
    <location>
        <begin position="810"/>
        <end position="837"/>
    </location>
</feature>
<dbReference type="SUPFAM" id="SSF55781">
    <property type="entry name" value="GAF domain-like"/>
    <property type="match status" value="1"/>
</dbReference>
<dbReference type="PROSITE" id="PS50110">
    <property type="entry name" value="RESPONSE_REGULATORY"/>
    <property type="match status" value="1"/>
</dbReference>
<evidence type="ECO:0000313" key="8">
    <source>
        <dbReference type="Proteomes" id="UP000245657"/>
    </source>
</evidence>
<dbReference type="Gene3D" id="3.30.565.10">
    <property type="entry name" value="Histidine kinase-like ATPase, C-terminal domain"/>
    <property type="match status" value="1"/>
</dbReference>
<feature type="modified residue" description="4-aspartylphosphate" evidence="1">
    <location>
        <position position="56"/>
    </location>
</feature>
<dbReference type="InterPro" id="IPR029016">
    <property type="entry name" value="GAF-like_dom_sf"/>
</dbReference>
<feature type="domain" description="Histidine kinase" evidence="3">
    <location>
        <begin position="848"/>
        <end position="1043"/>
    </location>
</feature>
<feature type="domain" description="PAS" evidence="5">
    <location>
        <begin position="269"/>
        <end position="313"/>
    </location>
</feature>
<dbReference type="SMART" id="SM00387">
    <property type="entry name" value="HATPase_c"/>
    <property type="match status" value="1"/>
</dbReference>
<dbReference type="SMART" id="SM00086">
    <property type="entry name" value="PAC"/>
    <property type="match status" value="4"/>
</dbReference>
<dbReference type="NCBIfam" id="TIGR00229">
    <property type="entry name" value="sensory_box"/>
    <property type="match status" value="4"/>
</dbReference>
<dbReference type="InterPro" id="IPR011006">
    <property type="entry name" value="CheY-like_superfamily"/>
</dbReference>
<dbReference type="SMART" id="SM00091">
    <property type="entry name" value="PAS"/>
    <property type="match status" value="4"/>
</dbReference>
<dbReference type="Proteomes" id="UP000245657">
    <property type="component" value="Unassembled WGS sequence"/>
</dbReference>
<dbReference type="AlphaFoldDB" id="A0A2V2N3K9"/>
<dbReference type="Pfam" id="PF07568">
    <property type="entry name" value="HisKA_2"/>
    <property type="match status" value="1"/>
</dbReference>
<organism evidence="7 8">
    <name type="scientific">Methanospirillum lacunae</name>
    <dbReference type="NCBI Taxonomy" id="668570"/>
    <lineage>
        <taxon>Archaea</taxon>
        <taxon>Methanobacteriati</taxon>
        <taxon>Methanobacteriota</taxon>
        <taxon>Stenosarchaea group</taxon>
        <taxon>Methanomicrobia</taxon>
        <taxon>Methanomicrobiales</taxon>
        <taxon>Methanospirillaceae</taxon>
        <taxon>Methanospirillum</taxon>
    </lineage>
</organism>
<protein>
    <recommendedName>
        <fullName evidence="9">Histidine kinase</fullName>
    </recommendedName>
</protein>
<dbReference type="CDD" id="cd00130">
    <property type="entry name" value="PAS"/>
    <property type="match status" value="2"/>
</dbReference>
<accession>A0A2V2N3K9</accession>
<dbReference type="Gene3D" id="3.30.450.40">
    <property type="match status" value="1"/>
</dbReference>
<feature type="domain" description="Response regulatory" evidence="4">
    <location>
        <begin position="6"/>
        <end position="123"/>
    </location>
</feature>
<evidence type="ECO:0000256" key="1">
    <source>
        <dbReference type="PROSITE-ProRule" id="PRU00169"/>
    </source>
</evidence>
<dbReference type="PANTHER" id="PTHR43065">
    <property type="entry name" value="SENSOR HISTIDINE KINASE"/>
    <property type="match status" value="1"/>
</dbReference>
<dbReference type="InterPro" id="IPR000014">
    <property type="entry name" value="PAS"/>
</dbReference>
<feature type="domain" description="PAS" evidence="5">
    <location>
        <begin position="700"/>
        <end position="752"/>
    </location>
</feature>
<dbReference type="Pfam" id="PF08448">
    <property type="entry name" value="PAS_4"/>
    <property type="match status" value="1"/>
</dbReference>
<dbReference type="SMART" id="SM00448">
    <property type="entry name" value="REC"/>
    <property type="match status" value="1"/>
</dbReference>
<dbReference type="SUPFAM" id="SSF55874">
    <property type="entry name" value="ATPase domain of HSP90 chaperone/DNA topoisomerase II/histidine kinase"/>
    <property type="match status" value="1"/>
</dbReference>
<feature type="domain" description="PAC" evidence="6">
    <location>
        <begin position="216"/>
        <end position="268"/>
    </location>
</feature>
<dbReference type="OrthoDB" id="135748at2157"/>
<dbReference type="Pfam" id="PF08447">
    <property type="entry name" value="PAS_3"/>
    <property type="match status" value="1"/>
</dbReference>
<dbReference type="SUPFAM" id="SSF52172">
    <property type="entry name" value="CheY-like"/>
    <property type="match status" value="1"/>
</dbReference>
<dbReference type="CDD" id="cd17574">
    <property type="entry name" value="REC_OmpR"/>
    <property type="match status" value="1"/>
</dbReference>
<keyword evidence="8" id="KW-1185">Reference proteome</keyword>
<dbReference type="InterPro" id="IPR005467">
    <property type="entry name" value="His_kinase_dom"/>
</dbReference>